<comment type="caution">
    <text evidence="1">The sequence shown here is derived from an EMBL/GenBank/DDBJ whole genome shotgun (WGS) entry which is preliminary data.</text>
</comment>
<evidence type="ECO:0000313" key="2">
    <source>
        <dbReference type="Proteomes" id="UP000315295"/>
    </source>
</evidence>
<gene>
    <name evidence="1" type="ORF">C1H46_012136</name>
</gene>
<keyword evidence="2" id="KW-1185">Reference proteome</keyword>
<evidence type="ECO:0000313" key="1">
    <source>
        <dbReference type="EMBL" id="TQE02265.1"/>
    </source>
</evidence>
<dbReference type="EMBL" id="VIEB01000179">
    <property type="protein sequence ID" value="TQE02265.1"/>
    <property type="molecule type" value="Genomic_DNA"/>
</dbReference>
<accession>A0A540MTY9</accession>
<dbReference type="Proteomes" id="UP000315295">
    <property type="component" value="Unassembled WGS sequence"/>
</dbReference>
<dbReference type="AlphaFoldDB" id="A0A540MTY9"/>
<reference evidence="1 2" key="1">
    <citation type="journal article" date="2019" name="G3 (Bethesda)">
        <title>Sequencing of a Wild Apple (Malus baccata) Genome Unravels the Differences Between Cultivated and Wild Apple Species Regarding Disease Resistance and Cold Tolerance.</title>
        <authorList>
            <person name="Chen X."/>
        </authorList>
    </citation>
    <scope>NUCLEOTIDE SEQUENCE [LARGE SCALE GENOMIC DNA]</scope>
    <source>
        <strain evidence="2">cv. Shandingzi</strain>
        <tissue evidence="1">Leaves</tissue>
    </source>
</reference>
<organism evidence="1 2">
    <name type="scientific">Malus baccata</name>
    <name type="common">Siberian crab apple</name>
    <name type="synonym">Pyrus baccata</name>
    <dbReference type="NCBI Taxonomy" id="106549"/>
    <lineage>
        <taxon>Eukaryota</taxon>
        <taxon>Viridiplantae</taxon>
        <taxon>Streptophyta</taxon>
        <taxon>Embryophyta</taxon>
        <taxon>Tracheophyta</taxon>
        <taxon>Spermatophyta</taxon>
        <taxon>Magnoliopsida</taxon>
        <taxon>eudicotyledons</taxon>
        <taxon>Gunneridae</taxon>
        <taxon>Pentapetalae</taxon>
        <taxon>rosids</taxon>
        <taxon>fabids</taxon>
        <taxon>Rosales</taxon>
        <taxon>Rosaceae</taxon>
        <taxon>Amygdaloideae</taxon>
        <taxon>Maleae</taxon>
        <taxon>Malus</taxon>
    </lineage>
</organism>
<protein>
    <submittedName>
        <fullName evidence="1">Uncharacterized protein</fullName>
    </submittedName>
</protein>
<name>A0A540MTY9_MALBA</name>
<sequence>MLGYTERCTQLRREFYLRLLPVGEVFFKLSRQDEDTLKFMSTFSSFLFMGLKNSQRWSQTLNI</sequence>
<proteinExistence type="predicted"/>